<feature type="transmembrane region" description="Helical" evidence="2">
    <location>
        <begin position="52"/>
        <end position="73"/>
    </location>
</feature>
<dbReference type="EMBL" id="CP035491">
    <property type="protein sequence ID" value="QAY73932.1"/>
    <property type="molecule type" value="Genomic_DNA"/>
</dbReference>
<proteinExistence type="predicted"/>
<dbReference type="OrthoDB" id="4794414at2"/>
<protein>
    <recommendedName>
        <fullName evidence="5">Peptidase</fullName>
    </recommendedName>
</protein>
<feature type="transmembrane region" description="Helical" evidence="2">
    <location>
        <begin position="135"/>
        <end position="161"/>
    </location>
</feature>
<sequence>MRRETMKLPAILAAIVGGGLALLSWSQTWFDLVLRADAGAGSGTPIEVSGQVASPALAAFGLAGLALAGALAIAGPVIRIVLGVLAALLGGCVVLAAALTMGDPVAAVSPAVTDATGVAGAGPTASLVGTVTATFWPVLAFAGGALLVASGVLVLATGTVWPSSSRRYRDGAAPAFEPVDGAAEPESAVASDAGRSEASGEVSRARLHRSASDRAIDDWDELSRGDDPTG</sequence>
<feature type="region of interest" description="Disordered" evidence="1">
    <location>
        <begin position="175"/>
        <end position="211"/>
    </location>
</feature>
<name>A0A4P6FCX7_9MICO</name>
<evidence type="ECO:0008006" key="5">
    <source>
        <dbReference type="Google" id="ProtNLM"/>
    </source>
</evidence>
<organism evidence="3 4">
    <name type="scientific">Agromyces protaetiae</name>
    <dbReference type="NCBI Taxonomy" id="2509455"/>
    <lineage>
        <taxon>Bacteria</taxon>
        <taxon>Bacillati</taxon>
        <taxon>Actinomycetota</taxon>
        <taxon>Actinomycetes</taxon>
        <taxon>Micrococcales</taxon>
        <taxon>Microbacteriaceae</taxon>
        <taxon>Agromyces</taxon>
    </lineage>
</organism>
<accession>A0A4P6FCX7</accession>
<reference evidence="3 4" key="1">
    <citation type="submission" date="2019-01" db="EMBL/GenBank/DDBJ databases">
        <title>Genome sequencing of strain FW100M-8.</title>
        <authorList>
            <person name="Heo J."/>
            <person name="Kim S.-J."/>
            <person name="Kim J.-S."/>
            <person name="Hong S.-B."/>
            <person name="Kwon S.-W."/>
        </authorList>
    </citation>
    <scope>NUCLEOTIDE SEQUENCE [LARGE SCALE GENOMIC DNA]</scope>
    <source>
        <strain evidence="3 4">FW100M-8</strain>
    </source>
</reference>
<keyword evidence="2" id="KW-1133">Transmembrane helix</keyword>
<evidence type="ECO:0000313" key="3">
    <source>
        <dbReference type="EMBL" id="QAY73932.1"/>
    </source>
</evidence>
<evidence type="ECO:0000256" key="1">
    <source>
        <dbReference type="SAM" id="MobiDB-lite"/>
    </source>
</evidence>
<dbReference type="KEGG" id="agf:ET445_11870"/>
<keyword evidence="2" id="KW-0472">Membrane</keyword>
<gene>
    <name evidence="3" type="ORF">ET445_11870</name>
</gene>
<evidence type="ECO:0000313" key="4">
    <source>
        <dbReference type="Proteomes" id="UP000291259"/>
    </source>
</evidence>
<dbReference type="InterPro" id="IPR019051">
    <property type="entry name" value="Trp_biosyn_TM_oprn/chp"/>
</dbReference>
<dbReference type="AlphaFoldDB" id="A0A4P6FCX7"/>
<feature type="transmembrane region" description="Helical" evidence="2">
    <location>
        <begin position="80"/>
        <end position="101"/>
    </location>
</feature>
<evidence type="ECO:0000256" key="2">
    <source>
        <dbReference type="SAM" id="Phobius"/>
    </source>
</evidence>
<keyword evidence="2" id="KW-0812">Transmembrane</keyword>
<keyword evidence="4" id="KW-1185">Reference proteome</keyword>
<dbReference type="Proteomes" id="UP000291259">
    <property type="component" value="Chromosome"/>
</dbReference>
<dbReference type="Pfam" id="PF09534">
    <property type="entry name" value="Trp_oprn_chp"/>
    <property type="match status" value="1"/>
</dbReference>